<sequence length="1003" mass="113275">MAHVLAALVAAVLLGSEACGKTVTGLFRSDAARQQSGQFITKFMYQGDNGLLVCRLENTALATEKESRLLLYHDVDSDLDNLSCTERLARAYLSIPLGQEEHNQTMPRQSSPTAWRALYADRYTCQESAVIPSHADLSFTVLLFNADSAGNPLEHFSAEEAGLHSFYFLLLLAYFIACCIYIQPLHQALRKGGPMHTVFKVLTTALALQGCSALCNYIHLSRYSRDGVGIPLVGSLAEFWDMVSQVSMLYMILSLCVGWTLSRGRKPQARPLQWEHSPASTAVAVGGVVTQGALLLWEQYSESGGEHHSYHAQRSLAGVLLMALRVFLALLLASVLYQIIATERSTLKRDFYLTFAKGCFLWFLCHPVLVLMSVIFNEHQRGKVVTIGVILCQSISMVALRSLRLLCSTMSLTLRRNDTIRRMKRSTCTLDPFPTALTPKRLKLRGGQWEKSCDMQQRHVVLTSSWMSLLQGVLSWVLSWAGLCQIMAVVGIGLVALVAVWMARLLARHAWYTHRLSCFCRPHADSWLMGHMGQMQSTEEGLLQVDELVQTYKHSCSWFLGPFYHFVRVFHPDYVKPLLMASASITVKDELIYGHLRPWLGRSLLLSNGEEWLRRRRLLTPVFHFDILKSYVATFNTSTDTMHGKWRCLVAEGRANMEMFDHVTLMTLDSLLKCVFSYNSNCQELTSEYVSAIVELSDLIIDRRLKILHHWDWFYWKTQQGKKFKKALSVVHGFTSEVVQKRRTLINQQTGAETDFTTAPQRRKDFLDLILQSKDDDGLGLTDEEIQAEANTFMFAGHDTTASAICWTLYNLARHAHFQEKCRQEVMDLMQGRDRHAIEWEDLSNLTFTTMCIRESLRLHSPVQAVTRQYTQDMALPGGRTVPEGAICLVSIYGTHHNPTVWTNPNEFDPLRFDPSNTKKRPSHAFIPFSSGPRNCIGQKFALAELRVVVALTLLRFRLTLGVNPELGTSSGGIRRVPQLVLRAEGGLWLRLEPLTTPGVEEP</sequence>
<dbReference type="GO" id="GO:0005789">
    <property type="term" value="C:endoplasmic reticulum membrane"/>
    <property type="evidence" value="ECO:0007669"/>
    <property type="project" value="UniProtKB-SubCell"/>
</dbReference>
<dbReference type="Pfam" id="PF21870">
    <property type="entry name" value="GP180_GOLD"/>
    <property type="match status" value="1"/>
</dbReference>
<dbReference type="InterPro" id="IPR053880">
    <property type="entry name" value="GPR180-like_N"/>
</dbReference>
<feature type="chain" id="PRO_5015933601" description="aromatase" evidence="17">
    <location>
        <begin position="21"/>
        <end position="1003"/>
    </location>
</feature>
<comment type="catalytic activity">
    <reaction evidence="13">
        <text>testosterone + 3 reduced [NADPH--hemoprotein reductase] + 3 O2 = 17beta-estradiol + formate + 3 oxidized [NADPH--hemoprotein reductase] + 4 H2O + 4 H(+)</text>
        <dbReference type="Rhea" id="RHEA:38191"/>
        <dbReference type="Rhea" id="RHEA-COMP:11964"/>
        <dbReference type="Rhea" id="RHEA-COMP:11965"/>
        <dbReference type="ChEBI" id="CHEBI:15377"/>
        <dbReference type="ChEBI" id="CHEBI:15378"/>
        <dbReference type="ChEBI" id="CHEBI:15379"/>
        <dbReference type="ChEBI" id="CHEBI:15740"/>
        <dbReference type="ChEBI" id="CHEBI:16469"/>
        <dbReference type="ChEBI" id="CHEBI:17347"/>
        <dbReference type="ChEBI" id="CHEBI:57618"/>
        <dbReference type="ChEBI" id="CHEBI:58210"/>
        <dbReference type="EC" id="1.14.14.14"/>
    </reaction>
</comment>
<keyword evidence="5" id="KW-0256">Endoplasmic reticulum</keyword>
<keyword evidence="7" id="KW-0560">Oxidoreductase</keyword>
<name>A0A2U9B9X0_SCOMX</name>
<feature type="transmembrane region" description="Helical" evidence="16">
    <location>
        <begin position="197"/>
        <end position="219"/>
    </location>
</feature>
<evidence type="ECO:0000256" key="13">
    <source>
        <dbReference type="ARBA" id="ARBA00047938"/>
    </source>
</evidence>
<evidence type="ECO:0000259" key="18">
    <source>
        <dbReference type="Pfam" id="PF10192"/>
    </source>
</evidence>
<dbReference type="GO" id="GO:0005506">
    <property type="term" value="F:iron ion binding"/>
    <property type="evidence" value="ECO:0007669"/>
    <property type="project" value="InterPro"/>
</dbReference>
<comment type="similarity">
    <text evidence="2">Belongs to the cytochrome P450 family.</text>
</comment>
<dbReference type="Pfam" id="PF10192">
    <property type="entry name" value="GPR180-TMEM145_TM"/>
    <property type="match status" value="1"/>
</dbReference>
<accession>A0A2U9B9X0</accession>
<evidence type="ECO:0000256" key="9">
    <source>
        <dbReference type="ARBA" id="ARBA00037202"/>
    </source>
</evidence>
<keyword evidence="16" id="KW-0812">Transmembrane</keyword>
<dbReference type="EMBL" id="CP026246">
    <property type="protein sequence ID" value="AWP00755.1"/>
    <property type="molecule type" value="Genomic_DNA"/>
</dbReference>
<evidence type="ECO:0000256" key="4">
    <source>
        <dbReference type="ARBA" id="ARBA00022723"/>
    </source>
</evidence>
<dbReference type="InterPro" id="IPR017972">
    <property type="entry name" value="Cyt_P450_CS"/>
</dbReference>
<feature type="domain" description="GPR180/TMEM145 transmembrane" evidence="18">
    <location>
        <begin position="170"/>
        <end position="400"/>
    </location>
</feature>
<dbReference type="EC" id="1.14.14.14" evidence="10"/>
<feature type="binding site" description="axial binding residue" evidence="15">
    <location>
        <position position="936"/>
    </location>
    <ligand>
        <name>heme</name>
        <dbReference type="ChEBI" id="CHEBI:30413"/>
    </ligand>
    <ligandPart>
        <name>Fe</name>
        <dbReference type="ChEBI" id="CHEBI:18248"/>
    </ligandPart>
</feature>
<comment type="subcellular location">
    <subcellularLocation>
        <location evidence="1">Endoplasmic reticulum membrane</location>
    </subcellularLocation>
</comment>
<comment type="catalytic activity">
    <reaction evidence="14">
        <text>androst-4-ene-3,17-dione + 3 reduced [NADPH--hemoprotein reductase] + 3 O2 = estrone + formate + 3 oxidized [NADPH--hemoprotein reductase] + 4 H2O + 4 H(+)</text>
        <dbReference type="Rhea" id="RHEA:38195"/>
        <dbReference type="Rhea" id="RHEA-COMP:11964"/>
        <dbReference type="Rhea" id="RHEA-COMP:11965"/>
        <dbReference type="ChEBI" id="CHEBI:15377"/>
        <dbReference type="ChEBI" id="CHEBI:15378"/>
        <dbReference type="ChEBI" id="CHEBI:15379"/>
        <dbReference type="ChEBI" id="CHEBI:15740"/>
        <dbReference type="ChEBI" id="CHEBI:16422"/>
        <dbReference type="ChEBI" id="CHEBI:17263"/>
        <dbReference type="ChEBI" id="CHEBI:57618"/>
        <dbReference type="ChEBI" id="CHEBI:58210"/>
        <dbReference type="EC" id="1.14.14.14"/>
    </reaction>
</comment>
<keyword evidence="21" id="KW-1185">Reference proteome</keyword>
<organism evidence="20 21">
    <name type="scientific">Scophthalmus maximus</name>
    <name type="common">Turbot</name>
    <name type="synonym">Psetta maxima</name>
    <dbReference type="NCBI Taxonomy" id="52904"/>
    <lineage>
        <taxon>Eukaryota</taxon>
        <taxon>Metazoa</taxon>
        <taxon>Chordata</taxon>
        <taxon>Craniata</taxon>
        <taxon>Vertebrata</taxon>
        <taxon>Euteleostomi</taxon>
        <taxon>Actinopterygii</taxon>
        <taxon>Neopterygii</taxon>
        <taxon>Teleostei</taxon>
        <taxon>Neoteleostei</taxon>
        <taxon>Acanthomorphata</taxon>
        <taxon>Carangaria</taxon>
        <taxon>Pleuronectiformes</taxon>
        <taxon>Pleuronectoidei</taxon>
        <taxon>Scophthalmidae</taxon>
        <taxon>Scophthalmus</taxon>
    </lineage>
</organism>
<dbReference type="PRINTS" id="PR00385">
    <property type="entry name" value="P450"/>
</dbReference>
<dbReference type="STRING" id="52904.ENSSMAP00000019616"/>
<keyword evidence="4 15" id="KW-0479">Metal-binding</keyword>
<evidence type="ECO:0000256" key="1">
    <source>
        <dbReference type="ARBA" id="ARBA00004586"/>
    </source>
</evidence>
<dbReference type="AlphaFoldDB" id="A0A2U9B9X0"/>
<feature type="transmembrane region" description="Helical" evidence="16">
    <location>
        <begin position="279"/>
        <end position="297"/>
    </location>
</feature>
<dbReference type="InterPro" id="IPR036396">
    <property type="entry name" value="Cyt_P450_sf"/>
</dbReference>
<dbReference type="InterPro" id="IPR002401">
    <property type="entry name" value="Cyt_P450_E_grp-I"/>
</dbReference>
<dbReference type="GO" id="GO:0070330">
    <property type="term" value="F:aromatase activity"/>
    <property type="evidence" value="ECO:0007669"/>
    <property type="project" value="UniProtKB-EC"/>
</dbReference>
<dbReference type="GO" id="GO:0020037">
    <property type="term" value="F:heme binding"/>
    <property type="evidence" value="ECO:0007669"/>
    <property type="project" value="InterPro"/>
</dbReference>
<dbReference type="Gene3D" id="1.10.630.10">
    <property type="entry name" value="Cytochrome P450"/>
    <property type="match status" value="1"/>
</dbReference>
<feature type="transmembrane region" description="Helical" evidence="16">
    <location>
        <begin position="351"/>
        <end position="376"/>
    </location>
</feature>
<dbReference type="PRINTS" id="PR00463">
    <property type="entry name" value="EP450I"/>
</dbReference>
<evidence type="ECO:0000256" key="10">
    <source>
        <dbReference type="ARBA" id="ARBA00038885"/>
    </source>
</evidence>
<dbReference type="GO" id="GO:0007186">
    <property type="term" value="P:G protein-coupled receptor signaling pathway"/>
    <property type="evidence" value="ECO:0007669"/>
    <property type="project" value="InterPro"/>
</dbReference>
<evidence type="ECO:0000256" key="12">
    <source>
        <dbReference type="ARBA" id="ARBA00043174"/>
    </source>
</evidence>
<dbReference type="PROSITE" id="PS00086">
    <property type="entry name" value="CYTOCHROME_P450"/>
    <property type="match status" value="1"/>
</dbReference>
<evidence type="ECO:0000256" key="11">
    <source>
        <dbReference type="ARBA" id="ARBA00042499"/>
    </source>
</evidence>
<dbReference type="GO" id="GO:0019236">
    <property type="term" value="P:response to pheromone"/>
    <property type="evidence" value="ECO:0007669"/>
    <property type="project" value="InterPro"/>
</dbReference>
<feature type="domain" description="GPR180-like N-terminal" evidence="19">
    <location>
        <begin position="22"/>
        <end position="127"/>
    </location>
</feature>
<dbReference type="SUPFAM" id="SSF48264">
    <property type="entry name" value="Cytochrome P450"/>
    <property type="match status" value="1"/>
</dbReference>
<evidence type="ECO:0000256" key="3">
    <source>
        <dbReference type="ARBA" id="ARBA00022617"/>
    </source>
</evidence>
<reference evidence="20 21" key="1">
    <citation type="submission" date="2017-12" db="EMBL/GenBank/DDBJ databases">
        <title>Integrating genomic resources of turbot (Scophthalmus maximus) in depth evaluation of genetic and physical mapping variation across individuals.</title>
        <authorList>
            <person name="Martinez P."/>
        </authorList>
    </citation>
    <scope>NUCLEOTIDE SEQUENCE [LARGE SCALE GENOMIC DNA]</scope>
</reference>
<evidence type="ECO:0000259" key="19">
    <source>
        <dbReference type="Pfam" id="PF21870"/>
    </source>
</evidence>
<protein>
    <recommendedName>
        <fullName evidence="10">aromatase</fullName>
        <ecNumber evidence="10">1.14.14.14</ecNumber>
    </recommendedName>
    <alternativeName>
        <fullName evidence="12">Cytochrome P-450AROM</fullName>
    </alternativeName>
    <alternativeName>
        <fullName evidence="11">Estrogen synthase</fullName>
    </alternativeName>
</protein>
<feature type="signal peptide" evidence="17">
    <location>
        <begin position="1"/>
        <end position="20"/>
    </location>
</feature>
<feature type="transmembrane region" description="Helical" evidence="16">
    <location>
        <begin position="317"/>
        <end position="339"/>
    </location>
</feature>
<evidence type="ECO:0000256" key="14">
    <source>
        <dbReference type="ARBA" id="ARBA00048642"/>
    </source>
</evidence>
<evidence type="ECO:0000256" key="7">
    <source>
        <dbReference type="ARBA" id="ARBA00023033"/>
    </source>
</evidence>
<evidence type="ECO:0000256" key="6">
    <source>
        <dbReference type="ARBA" id="ARBA00023004"/>
    </source>
</evidence>
<evidence type="ECO:0000313" key="21">
    <source>
        <dbReference type="Proteomes" id="UP000246464"/>
    </source>
</evidence>
<dbReference type="Pfam" id="PF00067">
    <property type="entry name" value="p450"/>
    <property type="match status" value="1"/>
</dbReference>
<comment type="cofactor">
    <cofactor evidence="15">
        <name>heme</name>
        <dbReference type="ChEBI" id="CHEBI:30413"/>
    </cofactor>
</comment>
<keyword evidence="7" id="KW-0503">Monooxygenase</keyword>
<dbReference type="InterPro" id="IPR050196">
    <property type="entry name" value="Cytochrome_P450_Monoox"/>
</dbReference>
<feature type="transmembrane region" description="Helical" evidence="16">
    <location>
        <begin position="382"/>
        <end position="400"/>
    </location>
</feature>
<evidence type="ECO:0000256" key="16">
    <source>
        <dbReference type="SAM" id="Phobius"/>
    </source>
</evidence>
<feature type="transmembrane region" description="Helical" evidence="16">
    <location>
        <begin position="239"/>
        <end position="259"/>
    </location>
</feature>
<feature type="transmembrane region" description="Helical" evidence="16">
    <location>
        <begin position="486"/>
        <end position="507"/>
    </location>
</feature>
<evidence type="ECO:0000256" key="5">
    <source>
        <dbReference type="ARBA" id="ARBA00022824"/>
    </source>
</evidence>
<keyword evidence="17" id="KW-0732">Signal</keyword>
<proteinExistence type="inferred from homology"/>
<dbReference type="FunFam" id="1.10.630.10:FF:000005">
    <property type="entry name" value="cytochrome P450 4F22 isoform X2"/>
    <property type="match status" value="1"/>
</dbReference>
<dbReference type="PANTHER" id="PTHR24291:SF210">
    <property type="entry name" value="CYTOCHROME P450 FAMILY 4 SUBFAMILY F MEMBER 11"/>
    <property type="match status" value="1"/>
</dbReference>
<dbReference type="Proteomes" id="UP000246464">
    <property type="component" value="Chromosome 4"/>
</dbReference>
<keyword evidence="8 16" id="KW-0472">Membrane</keyword>
<dbReference type="InterPro" id="IPR001128">
    <property type="entry name" value="Cyt_P450"/>
</dbReference>
<evidence type="ECO:0000256" key="15">
    <source>
        <dbReference type="PIRSR" id="PIRSR602401-1"/>
    </source>
</evidence>
<evidence type="ECO:0000256" key="17">
    <source>
        <dbReference type="SAM" id="SignalP"/>
    </source>
</evidence>
<dbReference type="InterPro" id="IPR019336">
    <property type="entry name" value="GPR180/TMEM145_TM"/>
</dbReference>
<keyword evidence="6 15" id="KW-0408">Iron</keyword>
<comment type="function">
    <text evidence="9">Catalyzes the formation of aromatic C18 estrogens from C19 androgens.</text>
</comment>
<keyword evidence="16" id="KW-1133">Transmembrane helix</keyword>
<dbReference type="PANTHER" id="PTHR24291">
    <property type="entry name" value="CYTOCHROME P450 FAMILY 4"/>
    <property type="match status" value="1"/>
</dbReference>
<evidence type="ECO:0000256" key="8">
    <source>
        <dbReference type="ARBA" id="ARBA00023136"/>
    </source>
</evidence>
<gene>
    <name evidence="20" type="ORF">SMAX5B_013611</name>
</gene>
<feature type="transmembrane region" description="Helical" evidence="16">
    <location>
        <begin position="166"/>
        <end position="185"/>
    </location>
</feature>
<evidence type="ECO:0000256" key="2">
    <source>
        <dbReference type="ARBA" id="ARBA00010617"/>
    </source>
</evidence>
<evidence type="ECO:0000313" key="20">
    <source>
        <dbReference type="EMBL" id="AWP00755.1"/>
    </source>
</evidence>
<keyword evidence="3 15" id="KW-0349">Heme</keyword>